<dbReference type="STRING" id="1198029.A0A1U7LRJ8"/>
<feature type="region of interest" description="Disordered" evidence="1">
    <location>
        <begin position="134"/>
        <end position="164"/>
    </location>
</feature>
<accession>A0A1U7LRJ8</accession>
<dbReference type="PANTHER" id="PTHR14905:SF7">
    <property type="entry name" value="VON WILLEBRAND FACTOR A DOMAIN-CONTAINING PROTEIN 7"/>
    <property type="match status" value="1"/>
</dbReference>
<reference evidence="3 4" key="1">
    <citation type="submission" date="2016-04" db="EMBL/GenBank/DDBJ databases">
        <title>Evolutionary innovation and constraint leading to complex multicellularity in the Ascomycota.</title>
        <authorList>
            <person name="Cisse O."/>
            <person name="Nguyen A."/>
            <person name="Hewitt D.A."/>
            <person name="Jedd G."/>
            <person name="Stajich J.E."/>
        </authorList>
    </citation>
    <scope>NUCLEOTIDE SEQUENCE [LARGE SCALE GENOMIC DNA]</scope>
    <source>
        <strain evidence="3 4">DAH-3</strain>
    </source>
</reference>
<feature type="region of interest" description="Disordered" evidence="1">
    <location>
        <begin position="735"/>
        <end position="761"/>
    </location>
</feature>
<keyword evidence="4" id="KW-1185">Reference proteome</keyword>
<feature type="compositionally biased region" description="Low complexity" evidence="1">
    <location>
        <begin position="703"/>
        <end position="712"/>
    </location>
</feature>
<dbReference type="Pfam" id="PF07217">
    <property type="entry name" value="Het-C"/>
    <property type="match status" value="1"/>
</dbReference>
<feature type="signal peptide" evidence="2">
    <location>
        <begin position="1"/>
        <end position="23"/>
    </location>
</feature>
<protein>
    <recommendedName>
        <fullName evidence="5">Het-C-domain-containing protein</fullName>
    </recommendedName>
</protein>
<gene>
    <name evidence="3" type="ORF">NEOLI_000824</name>
</gene>
<feature type="compositionally biased region" description="Pro residues" evidence="1">
    <location>
        <begin position="673"/>
        <end position="682"/>
    </location>
</feature>
<feature type="compositionally biased region" description="Basic and acidic residues" evidence="1">
    <location>
        <begin position="147"/>
        <end position="164"/>
    </location>
</feature>
<dbReference type="PANTHER" id="PTHR14905">
    <property type="entry name" value="NG37"/>
    <property type="match status" value="1"/>
</dbReference>
<dbReference type="InterPro" id="IPR010816">
    <property type="entry name" value="Het-C"/>
</dbReference>
<evidence type="ECO:0000256" key="2">
    <source>
        <dbReference type="SAM" id="SignalP"/>
    </source>
</evidence>
<evidence type="ECO:0008006" key="5">
    <source>
        <dbReference type="Google" id="ProtNLM"/>
    </source>
</evidence>
<organism evidence="3 4">
    <name type="scientific">Neolecta irregularis (strain DAH-3)</name>
    <dbReference type="NCBI Taxonomy" id="1198029"/>
    <lineage>
        <taxon>Eukaryota</taxon>
        <taxon>Fungi</taxon>
        <taxon>Dikarya</taxon>
        <taxon>Ascomycota</taxon>
        <taxon>Taphrinomycotina</taxon>
        <taxon>Neolectales</taxon>
        <taxon>Neolectaceae</taxon>
        <taxon>Neolecta</taxon>
    </lineage>
</organism>
<dbReference type="AlphaFoldDB" id="A0A1U7LRJ8"/>
<dbReference type="OMA" id="AFIKGHK"/>
<dbReference type="InterPro" id="IPR052577">
    <property type="entry name" value="VWA7"/>
</dbReference>
<evidence type="ECO:0000313" key="4">
    <source>
        <dbReference type="Proteomes" id="UP000186594"/>
    </source>
</evidence>
<comment type="caution">
    <text evidence="3">The sequence shown here is derived from an EMBL/GenBank/DDBJ whole genome shotgun (WGS) entry which is preliminary data.</text>
</comment>
<evidence type="ECO:0000313" key="3">
    <source>
        <dbReference type="EMBL" id="OLL25248.1"/>
    </source>
</evidence>
<sequence length="761" mass="83736">MSIYNHLPLIFLIALLSVSSVVAFGAGNIPSYGYLENKAYRHGDLGNALAELTMRHASGFLSRSTKFSRLMIKQVYFGNWLRDYSQAIDIGTLGRGIKLGTLRMLVWALGFASFGYATAEFEVTNDRLGAYRPEEHIDNPKGYGEGEDARKHDPRLRGPVDPRELEIDPRSGMKNYIANEQGGWSTSAGYVRWSLERCIEFGRKYESGKRNEDLYEAFRLLGQSLHTLEDFSAHSNYCELTLIELGYRGVFPHVGAQTQIYLNGKSVFPLVTGTFGGLDFVHSLLGEASDHILQMSVDNISQTGMNDLGSKMKEAKTGGNDAILRTLINQIPGQGSDLNRQLNQIQQESERASASGDFADMDPEELAAKIFPILAFRDKVMKVIENTIDRARLSSLVEKISDSLAIYVLSQLDPFIHPLITHITAKLGEGSSLVISNEDQYAVWNNSRSSDPTHSMLSKDHFSTYLNEPAGRVAIAIVKYTVERVTKAWSDNSINPRDITNDALRAFHHPAMRDARNELQSQMFETIREWIGNMDNAGRRRVLEGLTSEGVRTGLNHDPSRSSKTAGKSAGHSCGGPAAPPTYGRPSMPLTNDSKYGTSQNEYTDSNAGKSTNYYHNGGPASSGNVYSGTAAFGQQSSSNDPSDAPYPRTSYNASADHAPRYSQSDEYLVPAYAPPSGPPPRRATFEDAPLFRPPPGPPPSSEYPGGPYCSSLGPPPGFAGQMDLNEQFYQLNMAIPDPTRPGGRDYNYGDGNKQREMPNI</sequence>
<evidence type="ECO:0000256" key="1">
    <source>
        <dbReference type="SAM" id="MobiDB-lite"/>
    </source>
</evidence>
<dbReference type="OrthoDB" id="2506204at2759"/>
<name>A0A1U7LRJ8_NEOID</name>
<feature type="compositionally biased region" description="Polar residues" evidence="1">
    <location>
        <begin position="589"/>
        <end position="642"/>
    </location>
</feature>
<proteinExistence type="predicted"/>
<dbReference type="EMBL" id="LXFE01000464">
    <property type="protein sequence ID" value="OLL25248.1"/>
    <property type="molecule type" value="Genomic_DNA"/>
</dbReference>
<feature type="compositionally biased region" description="Pro residues" evidence="1">
    <location>
        <begin position="692"/>
        <end position="702"/>
    </location>
</feature>
<dbReference type="Proteomes" id="UP000186594">
    <property type="component" value="Unassembled WGS sequence"/>
</dbReference>
<feature type="chain" id="PRO_5010543096" description="Het-C-domain-containing protein" evidence="2">
    <location>
        <begin position="24"/>
        <end position="761"/>
    </location>
</feature>
<feature type="region of interest" description="Disordered" evidence="1">
    <location>
        <begin position="548"/>
        <end position="723"/>
    </location>
</feature>
<keyword evidence="2" id="KW-0732">Signal</keyword>